<dbReference type="EMBL" id="QPGA01000031">
    <property type="protein sequence ID" value="RDE49851.1"/>
    <property type="molecule type" value="Genomic_DNA"/>
</dbReference>
<proteinExistence type="predicted"/>
<name>A0A369XIA5_9PROT</name>
<accession>A0A369XIA5</accession>
<dbReference type="AlphaFoldDB" id="A0A369XIA5"/>
<reference evidence="1 2" key="1">
    <citation type="submission" date="2018-05" db="EMBL/GenBank/DDBJ databases">
        <title>Integrated omic analyses show evidence that a Ca. Accumulibacter phosphatis strain performs denitrification under micro-aerobic conditions.</title>
        <authorList>
            <person name="Camejo P.Y."/>
            <person name="Katherine M.D."/>
            <person name="Daniel N.R."/>
        </authorList>
    </citation>
    <scope>NUCLEOTIDE SEQUENCE [LARGE SCALE GENOMIC DNA]</scope>
    <source>
        <strain evidence="1">UW-LDO-IC</strain>
    </source>
</reference>
<protein>
    <submittedName>
        <fullName evidence="1">Uncharacterized protein</fullName>
    </submittedName>
</protein>
<dbReference type="Proteomes" id="UP000253831">
    <property type="component" value="Unassembled WGS sequence"/>
</dbReference>
<evidence type="ECO:0000313" key="1">
    <source>
        <dbReference type="EMBL" id="RDE49851.1"/>
    </source>
</evidence>
<sequence>MSRRSALPLFPDGLSDESAAVLSEFLNQLAVACESRYFVQLRRYHQRQMNLYDPEAPWRTPPLPPR</sequence>
<organism evidence="1 2">
    <name type="scientific">Candidatus Accumulibacter meliphilus</name>
    <dbReference type="NCBI Taxonomy" id="2211374"/>
    <lineage>
        <taxon>Bacteria</taxon>
        <taxon>Pseudomonadati</taxon>
        <taxon>Pseudomonadota</taxon>
        <taxon>Betaproteobacteria</taxon>
        <taxon>Candidatus Accumulibacter</taxon>
    </lineage>
</organism>
<dbReference type="RefSeq" id="WP_332354232.1">
    <property type="nucleotide sequence ID" value="NZ_JAZKTZ010000004.1"/>
</dbReference>
<comment type="caution">
    <text evidence="1">The sequence shown here is derived from an EMBL/GenBank/DDBJ whole genome shotgun (WGS) entry which is preliminary data.</text>
</comment>
<gene>
    <name evidence="1" type="ORF">DVS81_14535</name>
</gene>
<evidence type="ECO:0000313" key="2">
    <source>
        <dbReference type="Proteomes" id="UP000253831"/>
    </source>
</evidence>